<gene>
    <name evidence="1" type="ORF">HP548_23645</name>
</gene>
<evidence type="ECO:0000313" key="2">
    <source>
        <dbReference type="Proteomes" id="UP000577724"/>
    </source>
</evidence>
<evidence type="ECO:0000313" key="1">
    <source>
        <dbReference type="EMBL" id="NUU57079.1"/>
    </source>
</evidence>
<proteinExistence type="predicted"/>
<dbReference type="RefSeq" id="WP_415640159.1">
    <property type="nucleotide sequence ID" value="NZ_CBCRYD010000023.1"/>
</dbReference>
<dbReference type="InterPro" id="IPR036388">
    <property type="entry name" value="WH-like_DNA-bd_sf"/>
</dbReference>
<dbReference type="Gene3D" id="1.10.10.10">
    <property type="entry name" value="Winged helix-like DNA-binding domain superfamily/Winged helix DNA-binding domain"/>
    <property type="match status" value="1"/>
</dbReference>
<dbReference type="Proteomes" id="UP000577724">
    <property type="component" value="Unassembled WGS sequence"/>
</dbReference>
<accession>A0ABX2MSM1</accession>
<keyword evidence="2" id="KW-1185">Reference proteome</keyword>
<dbReference type="EMBL" id="JABMCC010000118">
    <property type="protein sequence ID" value="NUU57079.1"/>
    <property type="molecule type" value="Genomic_DNA"/>
</dbReference>
<name>A0ABX2MSM1_9BACL</name>
<protein>
    <submittedName>
        <fullName evidence="1">Uncharacterized protein</fullName>
    </submittedName>
</protein>
<organism evidence="1 2">
    <name type="scientific">Paenibacillus taichungensis</name>
    <dbReference type="NCBI Taxonomy" id="484184"/>
    <lineage>
        <taxon>Bacteria</taxon>
        <taxon>Bacillati</taxon>
        <taxon>Bacillota</taxon>
        <taxon>Bacilli</taxon>
        <taxon>Bacillales</taxon>
        <taxon>Paenibacillaceae</taxon>
        <taxon>Paenibacillus</taxon>
    </lineage>
</organism>
<comment type="caution">
    <text evidence="1">The sequence shown here is derived from an EMBL/GenBank/DDBJ whole genome shotgun (WGS) entry which is preliminary data.</text>
</comment>
<sequence length="293" mass="34650">MERIYGSVKIKSVWFDHTNDKRKFLKIGHEGLYVYIALTKHRLHRVNENQVFTFQVSIDTLRKETGYTAKKLIELLKVLKTNKVIKMEKPSRWDRLHDEDGNVNIHQMMIITATDVPHTNWDKTEKKDIPVDGENFFISIDLDMLELYKAKGLKERYIPLYCLMTKLSNGIERKSFMRIEKMATTLGYSKDTIHKYIKKLNAEYLLYTHKSPNGKGGYKFEHKLCSSVRFQDEFLRAHKESIDKNIRRWKMNDYLLEDESDETEVGGYSEGEKETEDVIPFIQENDEQMLVVH</sequence>
<reference evidence="1 2" key="1">
    <citation type="submission" date="2020-05" db="EMBL/GenBank/DDBJ databases">
        <title>Genome Sequencing of Type Strains.</title>
        <authorList>
            <person name="Lemaire J.F."/>
            <person name="Inderbitzin P."/>
            <person name="Gregorio O.A."/>
            <person name="Collins S.B."/>
            <person name="Wespe N."/>
            <person name="Knight-Connoni V."/>
        </authorList>
    </citation>
    <scope>NUCLEOTIDE SEQUENCE [LARGE SCALE GENOMIC DNA]</scope>
    <source>
        <strain evidence="1 2">DSM 19942</strain>
    </source>
</reference>